<dbReference type="RefSeq" id="XP_001647506.1">
    <property type="nucleotide sequence ID" value="XM_001647456.1"/>
</dbReference>
<evidence type="ECO:0000256" key="9">
    <source>
        <dbReference type="ARBA" id="ARBA00022822"/>
    </source>
</evidence>
<dbReference type="PhylomeDB" id="A7TE28"/>
<dbReference type="FunCoup" id="A7TE28">
    <property type="interactions" value="416"/>
</dbReference>
<keyword evidence="12" id="KW-0456">Lyase</keyword>
<dbReference type="InterPro" id="IPR006221">
    <property type="entry name" value="TrpG/PapA_dom"/>
</dbReference>
<dbReference type="OMA" id="EPIEWAN"/>
<dbReference type="STRING" id="436907.A7TE28"/>
<dbReference type="PRINTS" id="PR00096">
    <property type="entry name" value="GATASE"/>
</dbReference>
<dbReference type="PANTHER" id="PTHR43418">
    <property type="entry name" value="MULTIFUNCTIONAL TRYPTOPHAN BIOSYNTHESIS PROTEIN-RELATED"/>
    <property type="match status" value="1"/>
</dbReference>
<accession>A7TE28</accession>
<dbReference type="PRINTS" id="PR00097">
    <property type="entry name" value="ANTSNTHASEII"/>
</dbReference>
<keyword evidence="10" id="KW-0315">Glutamine amidotransferase</keyword>
<evidence type="ECO:0000256" key="5">
    <source>
        <dbReference type="ARBA" id="ARBA00012266"/>
    </source>
</evidence>
<evidence type="ECO:0000259" key="16">
    <source>
        <dbReference type="Pfam" id="PF00218"/>
    </source>
</evidence>
<evidence type="ECO:0000259" key="15">
    <source>
        <dbReference type="Pfam" id="PF00117"/>
    </source>
</evidence>
<evidence type="ECO:0000256" key="2">
    <source>
        <dbReference type="ARBA" id="ARBA00004696"/>
    </source>
</evidence>
<dbReference type="NCBIfam" id="TIGR00566">
    <property type="entry name" value="trpG_papA"/>
    <property type="match status" value="1"/>
</dbReference>
<dbReference type="PROSITE" id="PS51273">
    <property type="entry name" value="GATASE_TYPE_1"/>
    <property type="match status" value="1"/>
</dbReference>
<dbReference type="Pfam" id="PF00218">
    <property type="entry name" value="IGPS"/>
    <property type="match status" value="1"/>
</dbReference>
<comment type="catalytic activity">
    <reaction evidence="1">
        <text>1-(2-carboxyphenylamino)-1-deoxy-D-ribulose 5-phosphate + H(+) = (1S,2R)-1-C-(indol-3-yl)glycerol 3-phosphate + CO2 + H2O</text>
        <dbReference type="Rhea" id="RHEA:23476"/>
        <dbReference type="ChEBI" id="CHEBI:15377"/>
        <dbReference type="ChEBI" id="CHEBI:15378"/>
        <dbReference type="ChEBI" id="CHEBI:16526"/>
        <dbReference type="ChEBI" id="CHEBI:58613"/>
        <dbReference type="ChEBI" id="CHEBI:58866"/>
        <dbReference type="EC" id="4.1.1.48"/>
    </reaction>
</comment>
<dbReference type="GO" id="GO:0004049">
    <property type="term" value="F:anthranilate synthase activity"/>
    <property type="evidence" value="ECO:0007669"/>
    <property type="project" value="UniProtKB-EC"/>
</dbReference>
<dbReference type="AlphaFoldDB" id="A7TE28"/>
<keyword evidence="9" id="KW-0822">Tryptophan biosynthesis</keyword>
<evidence type="ECO:0000256" key="7">
    <source>
        <dbReference type="ARBA" id="ARBA00018819"/>
    </source>
</evidence>
<dbReference type="EC" id="4.1.1.48" evidence="6"/>
<dbReference type="InterPro" id="IPR011060">
    <property type="entry name" value="RibuloseP-bd_barrel"/>
</dbReference>
<sequence>MVNKKVILIDNYDSFTWNIYEYLCQEGARVDVYRNDKITVEEVANLEPDLLLISPGPGHPKTDSGISRDCIKYFAGKIPVIGVCMGQQCMFEVFGGEVAFAGEIVHGKTSPIYHDNKGFFRNVPQGVTVTRYHSLAGTQQSLPECLEVTARTDKNIIMGIRHKKYTIEGVQFHPESILTEEGHLMIKNILNITGGTWEENDRNLSLTKTISNSGNSILDKIYNQRMKDIEALSATPGFTEKDLEANFKLGLAPSVINFYDKLSSVTKSASVIAEIKRASPSKGDIFIDAIASEQALKYANAGASAISVLTEPHWFKGSLEDLRNARKVLDKEYMSHPLARPCLLRKEFIFSKYQIIEARLAGADTVLLIVKMLTDERLSELYNYATKEMNIEPLVEVNSKEELDRALRIGAKVIGVNNRDLHSFNVDLSTTSSLVDSIPKGTILLALSGICTGADGDRYKKEGVNGFLVGEALMKSKNVEELIQQLTE</sequence>
<dbReference type="OrthoDB" id="524799at2759"/>
<dbReference type="KEGG" id="vpo:Kpol_1018p188"/>
<evidence type="ECO:0000313" key="17">
    <source>
        <dbReference type="EMBL" id="EDO19648.1"/>
    </source>
</evidence>
<feature type="domain" description="Indole-3-glycerol phosphate synthase" evidence="16">
    <location>
        <begin position="218"/>
        <end position="486"/>
    </location>
</feature>
<evidence type="ECO:0000256" key="8">
    <source>
        <dbReference type="ARBA" id="ARBA00022605"/>
    </source>
</evidence>
<dbReference type="InterPro" id="IPR017926">
    <property type="entry name" value="GATASE"/>
</dbReference>
<dbReference type="InterPro" id="IPR001468">
    <property type="entry name" value="Indole-3-GlycerolPSynthase_CS"/>
</dbReference>
<comment type="pathway">
    <text evidence="3">Amino-acid biosynthesis; L-tryptophan biosynthesis; L-tryptophan from chorismate: step 1/5.</text>
</comment>
<evidence type="ECO:0000256" key="13">
    <source>
        <dbReference type="ARBA" id="ARBA00023268"/>
    </source>
</evidence>
<dbReference type="SUPFAM" id="SSF52317">
    <property type="entry name" value="Class I glutamine amidotransferase-like"/>
    <property type="match status" value="1"/>
</dbReference>
<evidence type="ECO:0000313" key="18">
    <source>
        <dbReference type="Proteomes" id="UP000000267"/>
    </source>
</evidence>
<dbReference type="GO" id="GO:0005829">
    <property type="term" value="C:cytosol"/>
    <property type="evidence" value="ECO:0007669"/>
    <property type="project" value="TreeGrafter"/>
</dbReference>
<dbReference type="GO" id="GO:0000162">
    <property type="term" value="P:L-tryptophan biosynthetic process"/>
    <property type="evidence" value="ECO:0007669"/>
    <property type="project" value="UniProtKB-UniPathway"/>
</dbReference>
<comment type="pathway">
    <text evidence="2">Amino-acid biosynthesis; L-tryptophan biosynthesis; L-tryptophan from chorismate: step 4/5.</text>
</comment>
<dbReference type="PRINTS" id="PR00099">
    <property type="entry name" value="CPSGATASE"/>
</dbReference>
<dbReference type="FunFam" id="3.20.20.70:FF:000136">
    <property type="entry name" value="Multifunctional tryptophan biosynthesis protein"/>
    <property type="match status" value="1"/>
</dbReference>
<dbReference type="InterPro" id="IPR013785">
    <property type="entry name" value="Aldolase_TIM"/>
</dbReference>
<dbReference type="eggNOG" id="KOG4201">
    <property type="taxonomic scope" value="Eukaryota"/>
</dbReference>
<dbReference type="PROSITE" id="PS00614">
    <property type="entry name" value="IGPS"/>
    <property type="match status" value="1"/>
</dbReference>
<dbReference type="GO" id="GO:0005950">
    <property type="term" value="C:anthranilate synthase complex"/>
    <property type="evidence" value="ECO:0007669"/>
    <property type="project" value="EnsemblFungi"/>
</dbReference>
<dbReference type="EMBL" id="DS480378">
    <property type="protein sequence ID" value="EDO19648.1"/>
    <property type="molecule type" value="Genomic_DNA"/>
</dbReference>
<organism evidence="18">
    <name type="scientific">Vanderwaltozyma polyspora (strain ATCC 22028 / DSM 70294 / BCRC 21397 / CBS 2163 / NBRC 10782 / NRRL Y-8283 / UCD 57-17)</name>
    <name type="common">Kluyveromyces polysporus</name>
    <dbReference type="NCBI Taxonomy" id="436907"/>
    <lineage>
        <taxon>Eukaryota</taxon>
        <taxon>Fungi</taxon>
        <taxon>Dikarya</taxon>
        <taxon>Ascomycota</taxon>
        <taxon>Saccharomycotina</taxon>
        <taxon>Saccharomycetes</taxon>
        <taxon>Saccharomycetales</taxon>
        <taxon>Saccharomycetaceae</taxon>
        <taxon>Vanderwaltozyma</taxon>
    </lineage>
</organism>
<dbReference type="Gene3D" id="3.20.20.70">
    <property type="entry name" value="Aldolase class I"/>
    <property type="match status" value="1"/>
</dbReference>
<keyword evidence="13" id="KW-0511">Multifunctional enzyme</keyword>
<comment type="catalytic activity">
    <reaction evidence="14">
        <text>chorismate + L-glutamine = anthranilate + pyruvate + L-glutamate + H(+)</text>
        <dbReference type="Rhea" id="RHEA:21732"/>
        <dbReference type="ChEBI" id="CHEBI:15361"/>
        <dbReference type="ChEBI" id="CHEBI:15378"/>
        <dbReference type="ChEBI" id="CHEBI:16567"/>
        <dbReference type="ChEBI" id="CHEBI:29748"/>
        <dbReference type="ChEBI" id="CHEBI:29985"/>
        <dbReference type="ChEBI" id="CHEBI:58359"/>
        <dbReference type="EC" id="4.1.3.27"/>
    </reaction>
</comment>
<dbReference type="HOGENOM" id="CLU_039523_0_0_1"/>
<dbReference type="InParanoid" id="A7TE28"/>
<dbReference type="Pfam" id="PF00117">
    <property type="entry name" value="GATase"/>
    <property type="match status" value="1"/>
</dbReference>
<evidence type="ECO:0000256" key="4">
    <source>
        <dbReference type="ARBA" id="ARBA00011743"/>
    </source>
</evidence>
<feature type="domain" description="Glutamine amidotransferase" evidence="15">
    <location>
        <begin position="8"/>
        <end position="189"/>
    </location>
</feature>
<evidence type="ECO:0000256" key="11">
    <source>
        <dbReference type="ARBA" id="ARBA00023141"/>
    </source>
</evidence>
<keyword evidence="18" id="KW-1185">Reference proteome</keyword>
<dbReference type="Gene3D" id="3.40.50.880">
    <property type="match status" value="1"/>
</dbReference>
<dbReference type="SUPFAM" id="SSF51366">
    <property type="entry name" value="Ribulose-phoshate binding barrel"/>
    <property type="match status" value="1"/>
</dbReference>
<proteinExistence type="predicted"/>
<evidence type="ECO:0000256" key="6">
    <source>
        <dbReference type="ARBA" id="ARBA00012362"/>
    </source>
</evidence>
<dbReference type="InterPro" id="IPR013798">
    <property type="entry name" value="Indole-3-glycerol_P_synth_dom"/>
</dbReference>
<comment type="subunit">
    <text evidence="4">Tetramer of two components I and two components II.</text>
</comment>
<evidence type="ECO:0000256" key="10">
    <source>
        <dbReference type="ARBA" id="ARBA00022962"/>
    </source>
</evidence>
<dbReference type="GeneID" id="5548014"/>
<dbReference type="UniPathway" id="UPA00035">
    <property type="reaction ID" value="UER00040"/>
</dbReference>
<dbReference type="PANTHER" id="PTHR43418:SF4">
    <property type="entry name" value="MULTIFUNCTIONAL TRYPTOPHAN BIOSYNTHESIS PROTEIN"/>
    <property type="match status" value="1"/>
</dbReference>
<dbReference type="InterPro" id="IPR050472">
    <property type="entry name" value="Anth_synth/Amidotransfase"/>
</dbReference>
<name>A7TE28_VANPO</name>
<dbReference type="CDD" id="cd01743">
    <property type="entry name" value="GATase1_Anthranilate_Synthase"/>
    <property type="match status" value="1"/>
</dbReference>
<keyword evidence="11" id="KW-0057">Aromatic amino acid biosynthesis</keyword>
<evidence type="ECO:0000256" key="12">
    <source>
        <dbReference type="ARBA" id="ARBA00023239"/>
    </source>
</evidence>
<reference evidence="17 18" key="1">
    <citation type="journal article" date="2007" name="Proc. Natl. Acad. Sci. U.S.A.">
        <title>Independent sorting-out of thousands of duplicated gene pairs in two yeast species descended from a whole-genome duplication.</title>
        <authorList>
            <person name="Scannell D.R."/>
            <person name="Frank A.C."/>
            <person name="Conant G.C."/>
            <person name="Byrne K.P."/>
            <person name="Woolfit M."/>
            <person name="Wolfe K.H."/>
        </authorList>
    </citation>
    <scope>NUCLEOTIDE SEQUENCE [LARGE SCALE GENOMIC DNA]</scope>
    <source>
        <strain evidence="18">ATCC 22028 / DSM 70294 / BCRC 21397 / CBS 2163 / NBRC 10782 / NRRL Y-8283 / UCD 57-17</strain>
    </source>
</reference>
<dbReference type="CDD" id="cd00331">
    <property type="entry name" value="IGPS"/>
    <property type="match status" value="1"/>
</dbReference>
<dbReference type="GO" id="GO:0004425">
    <property type="term" value="F:indole-3-glycerol-phosphate synthase activity"/>
    <property type="evidence" value="ECO:0007669"/>
    <property type="project" value="UniProtKB-EC"/>
</dbReference>
<protein>
    <recommendedName>
        <fullName evidence="7">Multifunctional tryptophan biosynthesis protein</fullName>
        <ecNumber evidence="6">4.1.1.48</ecNumber>
        <ecNumber evidence="5">4.1.3.27</ecNumber>
    </recommendedName>
</protein>
<keyword evidence="8" id="KW-0028">Amino-acid biosynthesis</keyword>
<dbReference type="GO" id="GO:0004640">
    <property type="term" value="F:phosphoribosylanthranilate isomerase activity"/>
    <property type="evidence" value="ECO:0007669"/>
    <property type="project" value="EnsemblFungi"/>
</dbReference>
<dbReference type="EC" id="4.1.3.27" evidence="5"/>
<gene>
    <name evidence="17" type="ORF">Kpol_1018p188</name>
</gene>
<dbReference type="InterPro" id="IPR029062">
    <property type="entry name" value="Class_I_gatase-like"/>
</dbReference>
<dbReference type="Proteomes" id="UP000000267">
    <property type="component" value="Unassembled WGS sequence"/>
</dbReference>
<evidence type="ECO:0000256" key="1">
    <source>
        <dbReference type="ARBA" id="ARBA00001633"/>
    </source>
</evidence>
<evidence type="ECO:0000256" key="3">
    <source>
        <dbReference type="ARBA" id="ARBA00004873"/>
    </source>
</evidence>
<dbReference type="GO" id="GO:0006541">
    <property type="term" value="P:glutamine metabolic process"/>
    <property type="evidence" value="ECO:0007669"/>
    <property type="project" value="EnsemblFungi"/>
</dbReference>
<dbReference type="FunFam" id="3.40.50.880:FF:000031">
    <property type="entry name" value="Multifunctional tryptophan biosynthesis protein"/>
    <property type="match status" value="1"/>
</dbReference>
<evidence type="ECO:0000256" key="14">
    <source>
        <dbReference type="ARBA" id="ARBA00047683"/>
    </source>
</evidence>
<dbReference type="eggNOG" id="KOG0026">
    <property type="taxonomic scope" value="Eukaryota"/>
</dbReference>
<dbReference type="MEROPS" id="C26.959"/>